<accession>A0A212RPT4</accession>
<dbReference type="Proteomes" id="UP000198418">
    <property type="component" value="Unassembled WGS sequence"/>
</dbReference>
<proteinExistence type="predicted"/>
<keyword evidence="1" id="KW-1133">Transmembrane helix</keyword>
<feature type="transmembrane region" description="Helical" evidence="1">
    <location>
        <begin position="79"/>
        <end position="99"/>
    </location>
</feature>
<evidence type="ECO:0000256" key="1">
    <source>
        <dbReference type="SAM" id="Phobius"/>
    </source>
</evidence>
<evidence type="ECO:0000313" key="2">
    <source>
        <dbReference type="EMBL" id="SNB74564.1"/>
    </source>
</evidence>
<keyword evidence="3" id="KW-1185">Reference proteome</keyword>
<evidence type="ECO:0008006" key="4">
    <source>
        <dbReference type="Google" id="ProtNLM"/>
    </source>
</evidence>
<gene>
    <name evidence="2" type="ORF">SAMN06265338_10695</name>
</gene>
<dbReference type="EMBL" id="FYDG01000006">
    <property type="protein sequence ID" value="SNB74564.1"/>
    <property type="molecule type" value="Genomic_DNA"/>
</dbReference>
<dbReference type="AlphaFoldDB" id="A0A212RPT4"/>
<reference evidence="3" key="1">
    <citation type="submission" date="2017-06" db="EMBL/GenBank/DDBJ databases">
        <authorList>
            <person name="Varghese N."/>
            <person name="Submissions S."/>
        </authorList>
    </citation>
    <scope>NUCLEOTIDE SEQUENCE [LARGE SCALE GENOMIC DNA]</scope>
    <source>
        <strain evidence="3">DSM 137</strain>
    </source>
</reference>
<name>A0A212RPT4_RHOAC</name>
<keyword evidence="1" id="KW-0812">Transmembrane</keyword>
<evidence type="ECO:0000313" key="3">
    <source>
        <dbReference type="Proteomes" id="UP000198418"/>
    </source>
</evidence>
<organism evidence="2 3">
    <name type="scientific">Rhodoblastus acidophilus</name>
    <name type="common">Rhodopseudomonas acidophila</name>
    <dbReference type="NCBI Taxonomy" id="1074"/>
    <lineage>
        <taxon>Bacteria</taxon>
        <taxon>Pseudomonadati</taxon>
        <taxon>Pseudomonadota</taxon>
        <taxon>Alphaproteobacteria</taxon>
        <taxon>Hyphomicrobiales</taxon>
        <taxon>Rhodoblastaceae</taxon>
        <taxon>Rhodoblastus</taxon>
    </lineage>
</organism>
<sequence length="104" mass="10642">MGIDIRGEKDELAATLNDAVRAIRAALAEFSDAAATRKTEATEAVRKAGSRAADQAGALASDARASADRGVQRLSDSVVANPLAALAIAAGIGFILAHLTRAER</sequence>
<protein>
    <recommendedName>
        <fullName evidence="4">DUF883 family protein</fullName>
    </recommendedName>
</protein>
<keyword evidence="1" id="KW-0472">Membrane</keyword>
<dbReference type="OrthoDB" id="10006869at2"/>
<dbReference type="RefSeq" id="WP_088521110.1">
    <property type="nucleotide sequence ID" value="NZ_FYDG01000006.1"/>
</dbReference>